<name>A0A0F9XLR8_9ZZZZ</name>
<accession>A0A0F9XLR8</accession>
<dbReference type="PANTHER" id="PTHR47053">
    <property type="entry name" value="MUREIN DD-ENDOPEPTIDASE MEPH-RELATED"/>
    <property type="match status" value="1"/>
</dbReference>
<organism evidence="6">
    <name type="scientific">marine sediment metagenome</name>
    <dbReference type="NCBI Taxonomy" id="412755"/>
    <lineage>
        <taxon>unclassified sequences</taxon>
        <taxon>metagenomes</taxon>
        <taxon>ecological metagenomes</taxon>
    </lineage>
</organism>
<keyword evidence="3" id="KW-0378">Hydrolase</keyword>
<evidence type="ECO:0000256" key="3">
    <source>
        <dbReference type="ARBA" id="ARBA00022801"/>
    </source>
</evidence>
<dbReference type="Gene3D" id="3.90.1720.10">
    <property type="entry name" value="endopeptidase domain like (from Nostoc punctiforme)"/>
    <property type="match status" value="1"/>
</dbReference>
<evidence type="ECO:0000256" key="2">
    <source>
        <dbReference type="ARBA" id="ARBA00022670"/>
    </source>
</evidence>
<dbReference type="PANTHER" id="PTHR47053:SF1">
    <property type="entry name" value="MUREIN DD-ENDOPEPTIDASE MEPH-RELATED"/>
    <property type="match status" value="1"/>
</dbReference>
<reference evidence="6" key="1">
    <citation type="journal article" date="2015" name="Nature">
        <title>Complex archaea that bridge the gap between prokaryotes and eukaryotes.</title>
        <authorList>
            <person name="Spang A."/>
            <person name="Saw J.H."/>
            <person name="Jorgensen S.L."/>
            <person name="Zaremba-Niedzwiedzka K."/>
            <person name="Martijn J."/>
            <person name="Lind A.E."/>
            <person name="van Eijk R."/>
            <person name="Schleper C."/>
            <person name="Guy L."/>
            <person name="Ettema T.J."/>
        </authorList>
    </citation>
    <scope>NUCLEOTIDE SEQUENCE</scope>
</reference>
<dbReference type="GO" id="GO:0008234">
    <property type="term" value="F:cysteine-type peptidase activity"/>
    <property type="evidence" value="ECO:0007669"/>
    <property type="project" value="UniProtKB-KW"/>
</dbReference>
<dbReference type="Gene3D" id="2.30.30.40">
    <property type="entry name" value="SH3 Domains"/>
    <property type="match status" value="1"/>
</dbReference>
<sequence>MQYGICQLSIIPVRSATEEVSELVTQLLFGEHYKILESRKNWSRIKTISDKCEGWIMNSQLTFIPENEFDLIQENKERKFVTELISYVEDTNEIATPILIGSSIPDIPSLAVNFEGSILNSVQPKDKLIKTALLYLNAPELKGGKSPFGIDSAGFTQMVYRINGYDILRTAENQSTQGTALSFVEESEAGDLAFFDNANGFIDHVGIIMENNYVIHVNGKVRIDRIDHTGIFNNDLRTYTHQLRVIKKVI</sequence>
<dbReference type="Pfam" id="PF00877">
    <property type="entry name" value="NLPC_P60"/>
    <property type="match status" value="1"/>
</dbReference>
<dbReference type="GO" id="GO:0006508">
    <property type="term" value="P:proteolysis"/>
    <property type="evidence" value="ECO:0007669"/>
    <property type="project" value="UniProtKB-KW"/>
</dbReference>
<dbReference type="Pfam" id="PF18348">
    <property type="entry name" value="SH3_16"/>
    <property type="match status" value="1"/>
</dbReference>
<dbReference type="InterPro" id="IPR000064">
    <property type="entry name" value="NLP_P60_dom"/>
</dbReference>
<dbReference type="InterPro" id="IPR041382">
    <property type="entry name" value="SH3_16"/>
</dbReference>
<feature type="domain" description="NlpC/P60" evidence="5">
    <location>
        <begin position="122"/>
        <end position="250"/>
    </location>
</feature>
<keyword evidence="4" id="KW-0788">Thiol protease</keyword>
<comment type="caution">
    <text evidence="6">The sequence shown here is derived from an EMBL/GenBank/DDBJ whole genome shotgun (WGS) entry which is preliminary data.</text>
</comment>
<keyword evidence="2" id="KW-0645">Protease</keyword>
<evidence type="ECO:0000313" key="6">
    <source>
        <dbReference type="EMBL" id="KKO00277.1"/>
    </source>
</evidence>
<protein>
    <recommendedName>
        <fullName evidence="5">NlpC/P60 domain-containing protein</fullName>
    </recommendedName>
</protein>
<dbReference type="EMBL" id="LAZR01000041">
    <property type="protein sequence ID" value="KKO00277.1"/>
    <property type="molecule type" value="Genomic_DNA"/>
</dbReference>
<evidence type="ECO:0000256" key="4">
    <source>
        <dbReference type="ARBA" id="ARBA00022807"/>
    </source>
</evidence>
<evidence type="ECO:0000259" key="5">
    <source>
        <dbReference type="PROSITE" id="PS51935"/>
    </source>
</evidence>
<dbReference type="AlphaFoldDB" id="A0A0F9XLR8"/>
<comment type="similarity">
    <text evidence="1">Belongs to the peptidase C40 family.</text>
</comment>
<evidence type="ECO:0000256" key="1">
    <source>
        <dbReference type="ARBA" id="ARBA00007074"/>
    </source>
</evidence>
<proteinExistence type="inferred from homology"/>
<dbReference type="InterPro" id="IPR051202">
    <property type="entry name" value="Peptidase_C40"/>
</dbReference>
<dbReference type="SUPFAM" id="SSF54001">
    <property type="entry name" value="Cysteine proteinases"/>
    <property type="match status" value="1"/>
</dbReference>
<dbReference type="InterPro" id="IPR038765">
    <property type="entry name" value="Papain-like_cys_pep_sf"/>
</dbReference>
<dbReference type="PROSITE" id="PS51935">
    <property type="entry name" value="NLPC_P60"/>
    <property type="match status" value="1"/>
</dbReference>
<gene>
    <name evidence="6" type="ORF">LCGC14_0126950</name>
</gene>